<evidence type="ECO:0000256" key="1">
    <source>
        <dbReference type="SAM" id="SignalP"/>
    </source>
</evidence>
<name>A0A4Q1DBT2_9BACT</name>
<dbReference type="RefSeq" id="WP_129002651.1">
    <property type="nucleotide sequence ID" value="NZ_SDHZ01000001.1"/>
</dbReference>
<feature type="signal peptide" evidence="1">
    <location>
        <begin position="1"/>
        <end position="18"/>
    </location>
</feature>
<dbReference type="Pfam" id="PF16132">
    <property type="entry name" value="DUF4843"/>
    <property type="match status" value="1"/>
</dbReference>
<organism evidence="2 3">
    <name type="scientific">Filimonas effusa</name>
    <dbReference type="NCBI Taxonomy" id="2508721"/>
    <lineage>
        <taxon>Bacteria</taxon>
        <taxon>Pseudomonadati</taxon>
        <taxon>Bacteroidota</taxon>
        <taxon>Chitinophagia</taxon>
        <taxon>Chitinophagales</taxon>
        <taxon>Chitinophagaceae</taxon>
        <taxon>Filimonas</taxon>
    </lineage>
</organism>
<keyword evidence="1" id="KW-0732">Signal</keyword>
<protein>
    <submittedName>
        <fullName evidence="2">DUF4843 domain-containing protein</fullName>
    </submittedName>
</protein>
<dbReference type="InterPro" id="IPR032299">
    <property type="entry name" value="DUF4843"/>
</dbReference>
<sequence>MITLFKNLLILLCVITTAGCTKTNLDAGYQGKPAVGLAGTLIPNAAGDSAVISFGVIPAAKLDSALKVAVRITGDIAPGDRTFTLVKVDSATTATPDEYVLPATFVVPAGQIETSFPLIIKRSARLKSTSVRLTLSVKEDVNFVRGPVHGRFSPDFKVIWNDRLVKPASWSSVFGTYSDKKFQIIIDQTGYTDFANLHTSILYNILVVVQQYVYNYNNAHPDNKLRDENGALVSFP</sequence>
<dbReference type="Proteomes" id="UP000290545">
    <property type="component" value="Unassembled WGS sequence"/>
</dbReference>
<reference evidence="2 3" key="1">
    <citation type="submission" date="2019-01" db="EMBL/GenBank/DDBJ databases">
        <title>Filimonas sp. strain TTM-71.</title>
        <authorList>
            <person name="Chen W.-M."/>
        </authorList>
    </citation>
    <scope>NUCLEOTIDE SEQUENCE [LARGE SCALE GENOMIC DNA]</scope>
    <source>
        <strain evidence="2 3">TTM-71</strain>
    </source>
</reference>
<dbReference type="EMBL" id="SDHZ01000001">
    <property type="protein sequence ID" value="RXK86902.1"/>
    <property type="molecule type" value="Genomic_DNA"/>
</dbReference>
<comment type="caution">
    <text evidence="2">The sequence shown here is derived from an EMBL/GenBank/DDBJ whole genome shotgun (WGS) entry which is preliminary data.</text>
</comment>
<evidence type="ECO:0000313" key="2">
    <source>
        <dbReference type="EMBL" id="RXK86902.1"/>
    </source>
</evidence>
<dbReference type="AlphaFoldDB" id="A0A4Q1DBT2"/>
<proteinExistence type="predicted"/>
<dbReference type="PROSITE" id="PS51257">
    <property type="entry name" value="PROKAR_LIPOPROTEIN"/>
    <property type="match status" value="1"/>
</dbReference>
<gene>
    <name evidence="2" type="ORF">ESB13_08960</name>
</gene>
<keyword evidence="3" id="KW-1185">Reference proteome</keyword>
<accession>A0A4Q1DBT2</accession>
<evidence type="ECO:0000313" key="3">
    <source>
        <dbReference type="Proteomes" id="UP000290545"/>
    </source>
</evidence>
<dbReference type="OrthoDB" id="1094829at2"/>
<feature type="chain" id="PRO_5020280930" evidence="1">
    <location>
        <begin position="19"/>
        <end position="236"/>
    </location>
</feature>